<dbReference type="InterPro" id="IPR006140">
    <property type="entry name" value="D-isomer_DH_NAD-bd"/>
</dbReference>
<gene>
    <name evidence="3" type="ORF">BUALT_Bualt19G0014700</name>
</gene>
<dbReference type="SUPFAM" id="SSF51735">
    <property type="entry name" value="NAD(P)-binding Rossmann-fold domains"/>
    <property type="match status" value="1"/>
</dbReference>
<dbReference type="GO" id="GO:0030267">
    <property type="term" value="F:glyoxylate reductase (NADPH) activity"/>
    <property type="evidence" value="ECO:0007669"/>
    <property type="project" value="TreeGrafter"/>
</dbReference>
<evidence type="ECO:0000313" key="4">
    <source>
        <dbReference type="Proteomes" id="UP000826271"/>
    </source>
</evidence>
<evidence type="ECO:0000256" key="1">
    <source>
        <dbReference type="ARBA" id="ARBA00023002"/>
    </source>
</evidence>
<evidence type="ECO:0000313" key="3">
    <source>
        <dbReference type="EMBL" id="KAG8363364.1"/>
    </source>
</evidence>
<dbReference type="GO" id="GO:0051287">
    <property type="term" value="F:NAD binding"/>
    <property type="evidence" value="ECO:0007669"/>
    <property type="project" value="InterPro"/>
</dbReference>
<dbReference type="GO" id="GO:0016618">
    <property type="term" value="F:hydroxypyruvate reductase [NAD(P)H] activity"/>
    <property type="evidence" value="ECO:0007669"/>
    <property type="project" value="TreeGrafter"/>
</dbReference>
<organism evidence="3 4">
    <name type="scientific">Buddleja alternifolia</name>
    <dbReference type="NCBI Taxonomy" id="168488"/>
    <lineage>
        <taxon>Eukaryota</taxon>
        <taxon>Viridiplantae</taxon>
        <taxon>Streptophyta</taxon>
        <taxon>Embryophyta</taxon>
        <taxon>Tracheophyta</taxon>
        <taxon>Spermatophyta</taxon>
        <taxon>Magnoliopsida</taxon>
        <taxon>eudicotyledons</taxon>
        <taxon>Gunneridae</taxon>
        <taxon>Pentapetalae</taxon>
        <taxon>asterids</taxon>
        <taxon>lamiids</taxon>
        <taxon>Lamiales</taxon>
        <taxon>Scrophulariaceae</taxon>
        <taxon>Buddlejeae</taxon>
        <taxon>Buddleja</taxon>
    </lineage>
</organism>
<dbReference type="Pfam" id="PF02826">
    <property type="entry name" value="2-Hacid_dh_C"/>
    <property type="match status" value="1"/>
</dbReference>
<comment type="caution">
    <text evidence="3">The sequence shown here is derived from an EMBL/GenBank/DDBJ whole genome shotgun (WGS) entry which is preliminary data.</text>
</comment>
<dbReference type="AlphaFoldDB" id="A0AAV6W6I5"/>
<dbReference type="GO" id="GO:0005829">
    <property type="term" value="C:cytosol"/>
    <property type="evidence" value="ECO:0007669"/>
    <property type="project" value="TreeGrafter"/>
</dbReference>
<keyword evidence="4" id="KW-1185">Reference proteome</keyword>
<proteinExistence type="predicted"/>
<protein>
    <recommendedName>
        <fullName evidence="2">D-isomer specific 2-hydroxyacid dehydrogenase NAD-binding domain-containing protein</fullName>
    </recommendedName>
</protein>
<dbReference type="InterPro" id="IPR036291">
    <property type="entry name" value="NAD(P)-bd_dom_sf"/>
</dbReference>
<keyword evidence="1" id="KW-0560">Oxidoreductase</keyword>
<reference evidence="3" key="1">
    <citation type="submission" date="2019-10" db="EMBL/GenBank/DDBJ databases">
        <authorList>
            <person name="Zhang R."/>
            <person name="Pan Y."/>
            <person name="Wang J."/>
            <person name="Ma R."/>
            <person name="Yu S."/>
        </authorList>
    </citation>
    <scope>NUCLEOTIDE SEQUENCE</scope>
    <source>
        <strain evidence="3">LA-IB0</strain>
        <tissue evidence="3">Leaf</tissue>
    </source>
</reference>
<evidence type="ECO:0000259" key="2">
    <source>
        <dbReference type="Pfam" id="PF02826"/>
    </source>
</evidence>
<dbReference type="PANTHER" id="PTHR10996">
    <property type="entry name" value="2-HYDROXYACID DEHYDROGENASE-RELATED"/>
    <property type="match status" value="1"/>
</dbReference>
<accession>A0AAV6W6I5</accession>
<feature type="domain" description="D-isomer specific 2-hydroxyacid dehydrogenase NAD-binding" evidence="2">
    <location>
        <begin position="18"/>
        <end position="53"/>
    </location>
</feature>
<dbReference type="PANTHER" id="PTHR10996:SF270">
    <property type="entry name" value="GLYOXYLATE_HYDROXYPYRUVATE REDUCTASE HPR3-LIKE"/>
    <property type="match status" value="1"/>
</dbReference>
<dbReference type="EMBL" id="WHWC01000019">
    <property type="protein sequence ID" value="KAG8363364.1"/>
    <property type="molecule type" value="Genomic_DNA"/>
</dbReference>
<sequence length="87" mass="9868">MLCLKCLNDQTHPTINPEQGEIVGVELDVFENEPRDPNKLSELDNVVLSPHCGVFTEESFRDSYELMCGNLEAFFSNKPLLLLVLEE</sequence>
<dbReference type="InterPro" id="IPR050223">
    <property type="entry name" value="D-isomer_2-hydroxyacid_DH"/>
</dbReference>
<name>A0AAV6W6I5_9LAMI</name>
<dbReference type="Proteomes" id="UP000826271">
    <property type="component" value="Unassembled WGS sequence"/>
</dbReference>
<dbReference type="Gene3D" id="3.40.50.720">
    <property type="entry name" value="NAD(P)-binding Rossmann-like Domain"/>
    <property type="match status" value="2"/>
</dbReference>